<evidence type="ECO:0000313" key="5">
    <source>
        <dbReference type="RefSeq" id="XP_030057899.1"/>
    </source>
</evidence>
<dbReference type="InterPro" id="IPR035810">
    <property type="entry name" value="PEBP_euk"/>
</dbReference>
<organism evidence="3 4">
    <name type="scientific">Microcaecilia unicolor</name>
    <dbReference type="NCBI Taxonomy" id="1415580"/>
    <lineage>
        <taxon>Eukaryota</taxon>
        <taxon>Metazoa</taxon>
        <taxon>Chordata</taxon>
        <taxon>Craniata</taxon>
        <taxon>Vertebrata</taxon>
        <taxon>Euteleostomi</taxon>
        <taxon>Amphibia</taxon>
        <taxon>Gymnophiona</taxon>
        <taxon>Siphonopidae</taxon>
        <taxon>Microcaecilia</taxon>
    </lineage>
</organism>
<dbReference type="GeneID" id="115469419"/>
<dbReference type="InterPro" id="IPR001858">
    <property type="entry name" value="Phosphatidylethanolamine-bd_CS"/>
</dbReference>
<dbReference type="AlphaFoldDB" id="A0A6P7XR86"/>
<dbReference type="InterPro" id="IPR036610">
    <property type="entry name" value="PEBP-like_sf"/>
</dbReference>
<evidence type="ECO:0000313" key="4">
    <source>
        <dbReference type="RefSeq" id="XP_030057897.1"/>
    </source>
</evidence>
<dbReference type="PANTHER" id="PTHR11362">
    <property type="entry name" value="PHOSPHATIDYLETHANOLAMINE-BINDING PROTEIN"/>
    <property type="match status" value="1"/>
</dbReference>
<dbReference type="OrthoDB" id="2506647at2759"/>
<comment type="similarity">
    <text evidence="1">Belongs to the phosphatidylethanolamine-binding protein family.</text>
</comment>
<dbReference type="RefSeq" id="XP_030057897.1">
    <property type="nucleotide sequence ID" value="XM_030202037.1"/>
</dbReference>
<evidence type="ECO:0000313" key="3">
    <source>
        <dbReference type="Proteomes" id="UP000515156"/>
    </source>
</evidence>
<evidence type="ECO:0000256" key="2">
    <source>
        <dbReference type="SAM" id="SignalP"/>
    </source>
</evidence>
<keyword evidence="2" id="KW-0732">Signal</keyword>
<evidence type="ECO:0000313" key="6">
    <source>
        <dbReference type="RefSeq" id="XP_030057900.1"/>
    </source>
</evidence>
<dbReference type="KEGG" id="muo:115469419"/>
<dbReference type="RefSeq" id="XP_030057899.1">
    <property type="nucleotide sequence ID" value="XM_030202039.1"/>
</dbReference>
<dbReference type="CDD" id="cd00866">
    <property type="entry name" value="PEBP_euk"/>
    <property type="match status" value="1"/>
</dbReference>
<sequence>MKGFTTVVHLAAVFGLLAHGVEASMKDEEAMCIYERLSGEDADFCWGNLEIIYPDLGDASCMYIPRCGQYRERISKEWGSPKVMFPEAEKDENYVLIMMDPDAPSSADPKFQNWRHWLVRDIRGSDLLTGDLKGNILSEYRRPTPPPKTGYHRYQFLLYKQPANQDISLTEEERATYGSWSLKRFTERYELPPPVATTQYRTANFNE</sequence>
<evidence type="ECO:0000256" key="1">
    <source>
        <dbReference type="ARBA" id="ARBA00007091"/>
    </source>
</evidence>
<keyword evidence="3" id="KW-1185">Reference proteome</keyword>
<dbReference type="CTD" id="157310"/>
<dbReference type="PROSITE" id="PS01220">
    <property type="entry name" value="PBP"/>
    <property type="match status" value="1"/>
</dbReference>
<protein>
    <submittedName>
        <fullName evidence="4 5">Phosphatidylethanolamine-binding protein 4</fullName>
    </submittedName>
</protein>
<feature type="signal peptide" evidence="2">
    <location>
        <begin position="1"/>
        <end position="23"/>
    </location>
</feature>
<proteinExistence type="inferred from homology"/>
<accession>A0A6P7XR86</accession>
<reference evidence="4 5" key="1">
    <citation type="submission" date="2025-04" db="UniProtKB">
        <authorList>
            <consortium name="RefSeq"/>
        </authorList>
    </citation>
    <scope>IDENTIFICATION</scope>
</reference>
<dbReference type="Proteomes" id="UP000515156">
    <property type="component" value="Chromosome 4"/>
</dbReference>
<dbReference type="SUPFAM" id="SSF49777">
    <property type="entry name" value="PEBP-like"/>
    <property type="match status" value="1"/>
</dbReference>
<name>A0A6P7XR86_9AMPH</name>
<feature type="chain" id="PRO_5044652469" evidence="2">
    <location>
        <begin position="24"/>
        <end position="207"/>
    </location>
</feature>
<gene>
    <name evidence="4 5 6" type="primary">PEBP4</name>
</gene>
<dbReference type="Gene3D" id="3.90.280.10">
    <property type="entry name" value="PEBP-like"/>
    <property type="match status" value="1"/>
</dbReference>
<dbReference type="InterPro" id="IPR008914">
    <property type="entry name" value="PEBP"/>
</dbReference>
<dbReference type="Pfam" id="PF01161">
    <property type="entry name" value="PBP"/>
    <property type="match status" value="1"/>
</dbReference>
<dbReference type="RefSeq" id="XP_030057900.1">
    <property type="nucleotide sequence ID" value="XM_030202040.1"/>
</dbReference>
<dbReference type="PANTHER" id="PTHR11362:SF82">
    <property type="entry name" value="PHOSPHATIDYLETHANOLAMINE-BINDING PROTEIN 4"/>
    <property type="match status" value="1"/>
</dbReference>